<feature type="non-terminal residue" evidence="3">
    <location>
        <position position="153"/>
    </location>
</feature>
<dbReference type="Pfam" id="PF00701">
    <property type="entry name" value="DHDPS"/>
    <property type="match status" value="1"/>
</dbReference>
<comment type="caution">
    <text evidence="3">The sequence shown here is derived from an EMBL/GenBank/DDBJ whole genome shotgun (WGS) entry which is preliminary data.</text>
</comment>
<protein>
    <submittedName>
        <fullName evidence="3">Dihydrodipicolinate synthase</fullName>
        <ecNumber evidence="3">4.3.3.7</ecNumber>
    </submittedName>
</protein>
<dbReference type="EMBL" id="AUZY01008134">
    <property type="protein sequence ID" value="EQD47219.1"/>
    <property type="molecule type" value="Genomic_DNA"/>
</dbReference>
<dbReference type="Gene3D" id="3.20.20.70">
    <property type="entry name" value="Aldolase class I"/>
    <property type="match status" value="1"/>
</dbReference>
<dbReference type="PANTHER" id="PTHR12128:SF66">
    <property type="entry name" value="4-HYDROXY-2-OXOGLUTARATE ALDOLASE, MITOCHONDRIAL"/>
    <property type="match status" value="1"/>
</dbReference>
<gene>
    <name evidence="3" type="ORF">B1B_12423</name>
</gene>
<dbReference type="CDD" id="cd00408">
    <property type="entry name" value="DHDPS-like"/>
    <property type="match status" value="1"/>
</dbReference>
<organism evidence="3">
    <name type="scientific">mine drainage metagenome</name>
    <dbReference type="NCBI Taxonomy" id="410659"/>
    <lineage>
        <taxon>unclassified sequences</taxon>
        <taxon>metagenomes</taxon>
        <taxon>ecological metagenomes</taxon>
    </lineage>
</organism>
<dbReference type="PROSITE" id="PS00666">
    <property type="entry name" value="DHDPS_2"/>
    <property type="match status" value="1"/>
</dbReference>
<reference evidence="3" key="1">
    <citation type="submission" date="2013-08" db="EMBL/GenBank/DDBJ databases">
        <authorList>
            <person name="Mendez C."/>
            <person name="Richter M."/>
            <person name="Ferrer M."/>
            <person name="Sanchez J."/>
        </authorList>
    </citation>
    <scope>NUCLEOTIDE SEQUENCE</scope>
</reference>
<dbReference type="GO" id="GO:0005829">
    <property type="term" value="C:cytosol"/>
    <property type="evidence" value="ECO:0007669"/>
    <property type="project" value="TreeGrafter"/>
</dbReference>
<reference evidence="3" key="2">
    <citation type="journal article" date="2014" name="ISME J.">
        <title>Microbial stratification in low pH oxic and suboxic macroscopic growths along an acid mine drainage.</title>
        <authorList>
            <person name="Mendez-Garcia C."/>
            <person name="Mesa V."/>
            <person name="Sprenger R.R."/>
            <person name="Richter M."/>
            <person name="Diez M.S."/>
            <person name="Solano J."/>
            <person name="Bargiela R."/>
            <person name="Golyshina O.V."/>
            <person name="Manteca A."/>
            <person name="Ramos J.L."/>
            <person name="Gallego J.R."/>
            <person name="Llorente I."/>
            <person name="Martins Dos Santos V.A."/>
            <person name="Jensen O.N."/>
            <person name="Pelaez A.I."/>
            <person name="Sanchez J."/>
            <person name="Ferrer M."/>
        </authorList>
    </citation>
    <scope>NUCLEOTIDE SEQUENCE</scope>
</reference>
<dbReference type="GO" id="GO:0044281">
    <property type="term" value="P:small molecule metabolic process"/>
    <property type="evidence" value="ECO:0007669"/>
    <property type="project" value="UniProtKB-ARBA"/>
</dbReference>
<name>T1B311_9ZZZZ</name>
<proteinExistence type="predicted"/>
<dbReference type="PRINTS" id="PR00146">
    <property type="entry name" value="DHPICSNTHASE"/>
</dbReference>
<accession>T1B311</accession>
<evidence type="ECO:0000256" key="2">
    <source>
        <dbReference type="ARBA" id="ARBA00023270"/>
    </source>
</evidence>
<sequence>MHEAERIALVRAVIEAAGGKDVLAQVGAETTEDSLHLAEECMALGAKGLLAVTPHYYTPQLRGAALDAYYGAIGAVGPVYVYHIPSYTGASLDVPDVLRLSALPGVVGMKDSSGSLSMLVEVLAARPPGFVYYVGSGGALPAALAHGADGTIA</sequence>
<dbReference type="InterPro" id="IPR002220">
    <property type="entry name" value="DapA-like"/>
</dbReference>
<dbReference type="PANTHER" id="PTHR12128">
    <property type="entry name" value="DIHYDRODIPICOLINATE SYNTHASE"/>
    <property type="match status" value="1"/>
</dbReference>
<dbReference type="AlphaFoldDB" id="T1B311"/>
<dbReference type="InterPro" id="IPR020625">
    <property type="entry name" value="Schiff_base-form_aldolases_AS"/>
</dbReference>
<dbReference type="SMART" id="SM01130">
    <property type="entry name" value="DHDPS"/>
    <property type="match status" value="1"/>
</dbReference>
<keyword evidence="2" id="KW-0704">Schiff base</keyword>
<dbReference type="SUPFAM" id="SSF51569">
    <property type="entry name" value="Aldolase"/>
    <property type="match status" value="1"/>
</dbReference>
<dbReference type="GO" id="GO:0008840">
    <property type="term" value="F:4-hydroxy-tetrahydrodipicolinate synthase activity"/>
    <property type="evidence" value="ECO:0007669"/>
    <property type="project" value="UniProtKB-EC"/>
</dbReference>
<evidence type="ECO:0000313" key="3">
    <source>
        <dbReference type="EMBL" id="EQD47219.1"/>
    </source>
</evidence>
<dbReference type="InterPro" id="IPR013785">
    <property type="entry name" value="Aldolase_TIM"/>
</dbReference>
<evidence type="ECO:0000256" key="1">
    <source>
        <dbReference type="ARBA" id="ARBA00023239"/>
    </source>
</evidence>
<dbReference type="EC" id="4.3.3.7" evidence="3"/>
<keyword evidence="1 3" id="KW-0456">Lyase</keyword>